<dbReference type="GO" id="GO:0030170">
    <property type="term" value="F:pyridoxal phosphate binding"/>
    <property type="evidence" value="ECO:0007669"/>
    <property type="project" value="InterPro"/>
</dbReference>
<organism evidence="14 15">
    <name type="scientific">Desulfovibrio piger</name>
    <dbReference type="NCBI Taxonomy" id="901"/>
    <lineage>
        <taxon>Bacteria</taxon>
        <taxon>Pseudomonadati</taxon>
        <taxon>Thermodesulfobacteriota</taxon>
        <taxon>Desulfovibrionia</taxon>
        <taxon>Desulfovibrionales</taxon>
        <taxon>Desulfovibrionaceae</taxon>
        <taxon>Desulfovibrio</taxon>
    </lineage>
</organism>
<evidence type="ECO:0000256" key="10">
    <source>
        <dbReference type="ARBA" id="ARBA00033381"/>
    </source>
</evidence>
<evidence type="ECO:0000313" key="14">
    <source>
        <dbReference type="EMBL" id="NME52129.1"/>
    </source>
</evidence>
<evidence type="ECO:0000256" key="5">
    <source>
        <dbReference type="ARBA" id="ARBA00013187"/>
    </source>
</evidence>
<comment type="catalytic activity">
    <reaction evidence="11">
        <text>6-carboxyhexanoyl-[ACP] + L-alanine + H(+) = (8S)-8-amino-7-oxononanoate + holo-[ACP] + CO2</text>
        <dbReference type="Rhea" id="RHEA:42288"/>
        <dbReference type="Rhea" id="RHEA-COMP:9685"/>
        <dbReference type="Rhea" id="RHEA-COMP:9955"/>
        <dbReference type="ChEBI" id="CHEBI:15378"/>
        <dbReference type="ChEBI" id="CHEBI:16526"/>
        <dbReference type="ChEBI" id="CHEBI:57972"/>
        <dbReference type="ChEBI" id="CHEBI:64479"/>
        <dbReference type="ChEBI" id="CHEBI:78846"/>
        <dbReference type="ChEBI" id="CHEBI:149468"/>
        <dbReference type="EC" id="2.3.1.47"/>
    </reaction>
</comment>
<comment type="caution">
    <text evidence="14">The sequence shown here is derived from an EMBL/GenBank/DDBJ whole genome shotgun (WGS) entry which is preliminary data.</text>
</comment>
<dbReference type="GO" id="GO:0008483">
    <property type="term" value="F:transaminase activity"/>
    <property type="evidence" value="ECO:0007669"/>
    <property type="project" value="UniProtKB-KW"/>
</dbReference>
<keyword evidence="8 12" id="KW-0663">Pyridoxal phosphate</keyword>
<feature type="domain" description="Aminotransferase class I/classII large" evidence="13">
    <location>
        <begin position="79"/>
        <end position="390"/>
    </location>
</feature>
<dbReference type="EMBL" id="JABAFY010000017">
    <property type="protein sequence ID" value="NME52129.1"/>
    <property type="molecule type" value="Genomic_DNA"/>
</dbReference>
<dbReference type="InterPro" id="IPR004839">
    <property type="entry name" value="Aminotransferase_I/II_large"/>
</dbReference>
<protein>
    <recommendedName>
        <fullName evidence="5">8-amino-7-oxononanoate synthase</fullName>
        <ecNumber evidence="5">2.3.1.47</ecNumber>
    </recommendedName>
    <alternativeName>
        <fullName evidence="9">7-keto-8-amino-pelargonic acid synthase</fullName>
    </alternativeName>
    <alternativeName>
        <fullName evidence="10">8-amino-7-ketopelargonate synthase</fullName>
    </alternativeName>
</protein>
<sequence length="400" mass="42943">MSVPQRRSLYDCLNDRLRADARLGLARDSAAMAGGAAGPLLYRDGREYISFMSNDGLGLAADAHWQARVAACFAAHAPSASASRLAGGRSDVVDQACRAVADYFGFAECLFLPSGYQANLACVTTLLQQGQEAFVDRRCHASVMRALPLAGARIRAWNHLDYDHLERLLSSLPLDAPQPVVMAESLYSMDGAALDLERMAALRRRYGFFLCVDEAHALGALGPGGRGLCAAQALRDGGRAPADLVVGTLGKSLGLWGAFLLLPRGFTPLFEHLASAIMHSTALPPAHAACMLALVEELPRLEERRRTLAARVAFFRQALTERGLPVMGDAHILSVPVGDEARCRRLAARLSESGVLVLGARWPTVPRGQALLRFGLTARHTEELLARTAAVLSGLWEGQG</sequence>
<accession>A0A848CGY9</accession>
<evidence type="ECO:0000256" key="3">
    <source>
        <dbReference type="ARBA" id="ARBA00010008"/>
    </source>
</evidence>
<dbReference type="Proteomes" id="UP000522333">
    <property type="component" value="Unassembled WGS sequence"/>
</dbReference>
<dbReference type="InterPro" id="IPR001917">
    <property type="entry name" value="Aminotrans_II_pyridoxalP_BS"/>
</dbReference>
<proteinExistence type="inferred from homology"/>
<evidence type="ECO:0000256" key="2">
    <source>
        <dbReference type="ARBA" id="ARBA00004746"/>
    </source>
</evidence>
<evidence type="ECO:0000259" key="13">
    <source>
        <dbReference type="Pfam" id="PF00155"/>
    </source>
</evidence>
<evidence type="ECO:0000256" key="7">
    <source>
        <dbReference type="ARBA" id="ARBA00022756"/>
    </source>
</evidence>
<keyword evidence="6 14" id="KW-0808">Transferase</keyword>
<keyword evidence="7" id="KW-0093">Biotin biosynthesis</keyword>
<evidence type="ECO:0000256" key="6">
    <source>
        <dbReference type="ARBA" id="ARBA00022679"/>
    </source>
</evidence>
<dbReference type="GO" id="GO:0009102">
    <property type="term" value="P:biotin biosynthetic process"/>
    <property type="evidence" value="ECO:0007669"/>
    <property type="project" value="UniProtKB-KW"/>
</dbReference>
<dbReference type="Gene3D" id="3.40.640.10">
    <property type="entry name" value="Type I PLP-dependent aspartate aminotransferase-like (Major domain)"/>
    <property type="match status" value="1"/>
</dbReference>
<evidence type="ECO:0000256" key="11">
    <source>
        <dbReference type="ARBA" id="ARBA00047715"/>
    </source>
</evidence>
<reference evidence="14 15" key="1">
    <citation type="submission" date="2020-04" db="EMBL/GenBank/DDBJ databases">
        <authorList>
            <person name="Hitch T.C.A."/>
            <person name="Wylensek D."/>
            <person name="Clavel T."/>
        </authorList>
    </citation>
    <scope>NUCLEOTIDE SEQUENCE [LARGE SCALE GENOMIC DNA]</scope>
    <source>
        <strain evidence="14 15">PG-251-APC-1</strain>
    </source>
</reference>
<evidence type="ECO:0000256" key="8">
    <source>
        <dbReference type="ARBA" id="ARBA00022898"/>
    </source>
</evidence>
<dbReference type="InterPro" id="IPR050087">
    <property type="entry name" value="AON_synthase_class-II"/>
</dbReference>
<dbReference type="SUPFAM" id="SSF53383">
    <property type="entry name" value="PLP-dependent transferases"/>
    <property type="match status" value="1"/>
</dbReference>
<dbReference type="Pfam" id="PF00155">
    <property type="entry name" value="Aminotran_1_2"/>
    <property type="match status" value="1"/>
</dbReference>
<evidence type="ECO:0000256" key="1">
    <source>
        <dbReference type="ARBA" id="ARBA00001933"/>
    </source>
</evidence>
<dbReference type="InterPro" id="IPR015422">
    <property type="entry name" value="PyrdxlP-dep_Trfase_small"/>
</dbReference>
<dbReference type="EC" id="2.3.1.47" evidence="5"/>
<evidence type="ECO:0000256" key="4">
    <source>
        <dbReference type="ARBA" id="ARBA00011738"/>
    </source>
</evidence>
<keyword evidence="14" id="KW-0032">Aminotransferase</keyword>
<dbReference type="RefSeq" id="WP_168935515.1">
    <property type="nucleotide sequence ID" value="NZ_CAUHIU010000007.1"/>
</dbReference>
<dbReference type="InterPro" id="IPR015424">
    <property type="entry name" value="PyrdxlP-dep_Trfase"/>
</dbReference>
<comment type="pathway">
    <text evidence="2">Cofactor biosynthesis; biotin biosynthesis.</text>
</comment>
<dbReference type="Gene3D" id="3.90.1150.10">
    <property type="entry name" value="Aspartate Aminotransferase, domain 1"/>
    <property type="match status" value="1"/>
</dbReference>
<evidence type="ECO:0000256" key="9">
    <source>
        <dbReference type="ARBA" id="ARBA00032610"/>
    </source>
</evidence>
<evidence type="ECO:0000313" key="15">
    <source>
        <dbReference type="Proteomes" id="UP000522333"/>
    </source>
</evidence>
<evidence type="ECO:0000256" key="12">
    <source>
        <dbReference type="RuleBase" id="RU003693"/>
    </source>
</evidence>
<dbReference type="GO" id="GO:0008710">
    <property type="term" value="F:8-amino-7-oxononanoate synthase activity"/>
    <property type="evidence" value="ECO:0007669"/>
    <property type="project" value="UniProtKB-EC"/>
</dbReference>
<gene>
    <name evidence="14" type="ORF">HF854_06220</name>
</gene>
<dbReference type="PANTHER" id="PTHR13693:SF100">
    <property type="entry name" value="8-AMINO-7-OXONONANOATE SYNTHASE"/>
    <property type="match status" value="1"/>
</dbReference>
<name>A0A848CGY9_9BACT</name>
<dbReference type="InterPro" id="IPR015421">
    <property type="entry name" value="PyrdxlP-dep_Trfase_major"/>
</dbReference>
<dbReference type="PANTHER" id="PTHR13693">
    <property type="entry name" value="CLASS II AMINOTRANSFERASE/8-AMINO-7-OXONONANOATE SYNTHASE"/>
    <property type="match status" value="1"/>
</dbReference>
<comment type="similarity">
    <text evidence="3">Belongs to the class-II pyridoxal-phosphate-dependent aminotransferase family. BioF subfamily.</text>
</comment>
<comment type="subunit">
    <text evidence="4">Homodimer.</text>
</comment>
<comment type="cofactor">
    <cofactor evidence="1 12">
        <name>pyridoxal 5'-phosphate</name>
        <dbReference type="ChEBI" id="CHEBI:597326"/>
    </cofactor>
</comment>
<dbReference type="AlphaFoldDB" id="A0A848CGY9"/>
<dbReference type="PROSITE" id="PS00599">
    <property type="entry name" value="AA_TRANSFER_CLASS_2"/>
    <property type="match status" value="1"/>
</dbReference>